<dbReference type="InterPro" id="IPR005829">
    <property type="entry name" value="Sugar_transporter_CS"/>
</dbReference>
<evidence type="ECO:0000313" key="8">
    <source>
        <dbReference type="EMBL" id="AEW04492.1"/>
    </source>
</evidence>
<feature type="transmembrane region" description="Helical" evidence="6">
    <location>
        <begin position="327"/>
        <end position="347"/>
    </location>
</feature>
<dbReference type="PROSITE" id="PS00216">
    <property type="entry name" value="SUGAR_TRANSPORT_1"/>
    <property type="match status" value="1"/>
</dbReference>
<dbReference type="KEGG" id="sap:Sulac_0991"/>
<sequence>MSARIAPKRPETILARLDRISVWSLPYLFIGVIGVGFLFTFYDIFNINVSFIETCGAIVPHCTPVSATNYLGLPVLLNLVGYVVGSLSLSPLADRFGRRDMLLVTMLITGLGSLWTATTHSYAMFTLARAVTGIGIGADLAIVNTYINEVAPREGRARYTALIFIMSALGAFLGIWLGLLLTTPPTPFPLGLPFAVAGPHFADGWRDMYYLGAILALVGVVFRVQMPESPRWLISRGRIDEADAIVRTMEERAERHGPLGPIGPEPTLVKNEAPIPYKAIFADPLYRNRTFFLLAMWLLGYVTVYGYGNGFTTFLVSMHYAPPEAGLIAAFGTIGFILSAVMAFLWGEKMERKYWLIASVAVLLVGSVLIAEAGNHLGLSVVGAMLIFFGFNLWVPIAYAWSTEHYPTRARATGFALVDGIGHIGGGLGVMFLLPVVTQLPVLPAFLIISGFLLAGAIIAQFGLHTRGASLDHISP</sequence>
<feature type="transmembrane region" description="Helical" evidence="6">
    <location>
        <begin position="413"/>
        <end position="437"/>
    </location>
</feature>
<dbReference type="InterPro" id="IPR036259">
    <property type="entry name" value="MFS_trans_sf"/>
</dbReference>
<evidence type="ECO:0000256" key="5">
    <source>
        <dbReference type="ARBA" id="ARBA00023136"/>
    </source>
</evidence>
<feature type="transmembrane region" description="Helical" evidence="6">
    <location>
        <begin position="354"/>
        <end position="371"/>
    </location>
</feature>
<feature type="transmembrane region" description="Helical" evidence="6">
    <location>
        <begin position="290"/>
        <end position="307"/>
    </location>
</feature>
<dbReference type="STRING" id="679936.Sulac_0991"/>
<dbReference type="GO" id="GO:0022857">
    <property type="term" value="F:transmembrane transporter activity"/>
    <property type="evidence" value="ECO:0007669"/>
    <property type="project" value="InterPro"/>
</dbReference>
<dbReference type="InterPro" id="IPR020846">
    <property type="entry name" value="MFS_dom"/>
</dbReference>
<dbReference type="PROSITE" id="PS50850">
    <property type="entry name" value="MFS"/>
    <property type="match status" value="1"/>
</dbReference>
<organism evidence="8 9">
    <name type="scientific">Sulfobacillus acidophilus (strain ATCC 700253 / DSM 10332 / NAL)</name>
    <dbReference type="NCBI Taxonomy" id="679936"/>
    <lineage>
        <taxon>Bacteria</taxon>
        <taxon>Bacillati</taxon>
        <taxon>Bacillota</taxon>
        <taxon>Clostridia</taxon>
        <taxon>Eubacteriales</taxon>
        <taxon>Clostridiales Family XVII. Incertae Sedis</taxon>
        <taxon>Sulfobacillus</taxon>
    </lineage>
</organism>
<proteinExistence type="predicted"/>
<feature type="transmembrane region" description="Helical" evidence="6">
    <location>
        <begin position="101"/>
        <end position="118"/>
    </location>
</feature>
<dbReference type="PROSITE" id="PS00217">
    <property type="entry name" value="SUGAR_TRANSPORT_2"/>
    <property type="match status" value="1"/>
</dbReference>
<gene>
    <name evidence="8" type="ordered locus">Sulac_0991</name>
</gene>
<feature type="domain" description="Major facilitator superfamily (MFS) profile" evidence="7">
    <location>
        <begin position="29"/>
        <end position="468"/>
    </location>
</feature>
<dbReference type="AlphaFoldDB" id="G8TTB2"/>
<feature type="transmembrane region" description="Helical" evidence="6">
    <location>
        <begin position="377"/>
        <end position="401"/>
    </location>
</feature>
<feature type="transmembrane region" description="Helical" evidence="6">
    <location>
        <begin position="443"/>
        <end position="464"/>
    </location>
</feature>
<dbReference type="HOGENOM" id="CLU_001265_46_6_9"/>
<dbReference type="GO" id="GO:0005886">
    <property type="term" value="C:plasma membrane"/>
    <property type="evidence" value="ECO:0007669"/>
    <property type="project" value="UniProtKB-SubCell"/>
</dbReference>
<dbReference type="PANTHER" id="PTHR23511:SF34">
    <property type="entry name" value="SYNAPTIC VESICLE GLYCOPROTEIN 2"/>
    <property type="match status" value="1"/>
</dbReference>
<feature type="transmembrane region" description="Helical" evidence="6">
    <location>
        <begin position="20"/>
        <end position="42"/>
    </location>
</feature>
<dbReference type="Pfam" id="PF00083">
    <property type="entry name" value="Sugar_tr"/>
    <property type="match status" value="1"/>
</dbReference>
<reference evidence="9" key="1">
    <citation type="submission" date="2011-12" db="EMBL/GenBank/DDBJ databases">
        <title>The complete genome of chromosome of Sulfobacillus acidophilus DSM 10332.</title>
        <authorList>
            <person name="Lucas S."/>
            <person name="Han J."/>
            <person name="Lapidus A."/>
            <person name="Bruce D."/>
            <person name="Goodwin L."/>
            <person name="Pitluck S."/>
            <person name="Peters L."/>
            <person name="Kyrpides N."/>
            <person name="Mavromatis K."/>
            <person name="Ivanova N."/>
            <person name="Mikhailova N."/>
            <person name="Chertkov O."/>
            <person name="Saunders E."/>
            <person name="Detter J.C."/>
            <person name="Tapia R."/>
            <person name="Han C."/>
            <person name="Land M."/>
            <person name="Hauser L."/>
            <person name="Markowitz V."/>
            <person name="Cheng J.-F."/>
            <person name="Hugenholtz P."/>
            <person name="Woyke T."/>
            <person name="Wu D."/>
            <person name="Pukall R."/>
            <person name="Gehrich-Schroeter G."/>
            <person name="Schneider S."/>
            <person name="Klenk H.-P."/>
            <person name="Eisen J.A."/>
        </authorList>
    </citation>
    <scope>NUCLEOTIDE SEQUENCE [LARGE SCALE GENOMIC DNA]</scope>
    <source>
        <strain evidence="9">ATCC 700253 / DSM 10332 / NAL</strain>
    </source>
</reference>
<dbReference type="SUPFAM" id="SSF103473">
    <property type="entry name" value="MFS general substrate transporter"/>
    <property type="match status" value="1"/>
</dbReference>
<keyword evidence="4 6" id="KW-1133">Transmembrane helix</keyword>
<feature type="transmembrane region" description="Helical" evidence="6">
    <location>
        <begin position="70"/>
        <end position="89"/>
    </location>
</feature>
<accession>G8TTB2</accession>
<evidence type="ECO:0000256" key="4">
    <source>
        <dbReference type="ARBA" id="ARBA00022989"/>
    </source>
</evidence>
<keyword evidence="5 6" id="KW-0472">Membrane</keyword>
<evidence type="ECO:0000256" key="6">
    <source>
        <dbReference type="SAM" id="Phobius"/>
    </source>
</evidence>
<evidence type="ECO:0000256" key="3">
    <source>
        <dbReference type="ARBA" id="ARBA00022692"/>
    </source>
</evidence>
<feature type="transmembrane region" description="Helical" evidence="6">
    <location>
        <begin position="124"/>
        <end position="147"/>
    </location>
</feature>
<dbReference type="InterPro" id="IPR005828">
    <property type="entry name" value="MFS_sugar_transport-like"/>
</dbReference>
<keyword evidence="3 6" id="KW-0812">Transmembrane</keyword>
<dbReference type="EMBL" id="CP003179">
    <property type="protein sequence ID" value="AEW04492.1"/>
    <property type="molecule type" value="Genomic_DNA"/>
</dbReference>
<dbReference type="Gene3D" id="1.20.1250.20">
    <property type="entry name" value="MFS general substrate transporter like domains"/>
    <property type="match status" value="1"/>
</dbReference>
<reference evidence="8 9" key="2">
    <citation type="journal article" date="2012" name="Stand. Genomic Sci.">
        <title>Complete genome sequence of the moderately thermophilic mineral-sulfide-oxidizing firmicute Sulfobacillus acidophilus type strain (NAL(T)).</title>
        <authorList>
            <person name="Anderson I."/>
            <person name="Chertkov O."/>
            <person name="Chen A."/>
            <person name="Saunders E."/>
            <person name="Lapidus A."/>
            <person name="Nolan M."/>
            <person name="Lucas S."/>
            <person name="Hammon N."/>
            <person name="Deshpande S."/>
            <person name="Cheng J.F."/>
            <person name="Han C."/>
            <person name="Tapia R."/>
            <person name="Goodwin L.A."/>
            <person name="Pitluck S."/>
            <person name="Liolios K."/>
            <person name="Pagani I."/>
            <person name="Ivanova N."/>
            <person name="Mikhailova N."/>
            <person name="Pati A."/>
            <person name="Palaniappan K."/>
            <person name="Land M."/>
            <person name="Pan C."/>
            <person name="Rohde M."/>
            <person name="Pukall R."/>
            <person name="Goker M."/>
            <person name="Detter J.C."/>
            <person name="Woyke T."/>
            <person name="Bristow J."/>
            <person name="Eisen J.A."/>
            <person name="Markowitz V."/>
            <person name="Hugenholtz P."/>
            <person name="Kyrpides N.C."/>
            <person name="Klenk H.P."/>
            <person name="Mavromatis K."/>
        </authorList>
    </citation>
    <scope>NUCLEOTIDE SEQUENCE [LARGE SCALE GENOMIC DNA]</scope>
    <source>
        <strain evidence="9">ATCC 700253 / DSM 10332 / NAL</strain>
    </source>
</reference>
<protein>
    <submittedName>
        <fullName evidence="8">Major facilitator superfamily MFS_1</fullName>
    </submittedName>
</protein>
<dbReference type="CDD" id="cd17316">
    <property type="entry name" value="MFS_SV2_like"/>
    <property type="match status" value="1"/>
</dbReference>
<dbReference type="Proteomes" id="UP000005439">
    <property type="component" value="Chromosome"/>
</dbReference>
<evidence type="ECO:0000313" key="9">
    <source>
        <dbReference type="Proteomes" id="UP000005439"/>
    </source>
</evidence>
<evidence type="ECO:0000256" key="1">
    <source>
        <dbReference type="ARBA" id="ARBA00004651"/>
    </source>
</evidence>
<evidence type="ECO:0000259" key="7">
    <source>
        <dbReference type="PROSITE" id="PS50850"/>
    </source>
</evidence>
<feature type="transmembrane region" description="Helical" evidence="6">
    <location>
        <begin position="159"/>
        <end position="181"/>
    </location>
</feature>
<keyword evidence="9" id="KW-1185">Reference proteome</keyword>
<evidence type="ECO:0000256" key="2">
    <source>
        <dbReference type="ARBA" id="ARBA00022448"/>
    </source>
</evidence>
<dbReference type="PATRIC" id="fig|679936.5.peg.1049"/>
<feature type="transmembrane region" description="Helical" evidence="6">
    <location>
        <begin position="208"/>
        <end position="226"/>
    </location>
</feature>
<dbReference type="PANTHER" id="PTHR23511">
    <property type="entry name" value="SYNAPTIC VESICLE GLYCOPROTEIN 2"/>
    <property type="match status" value="1"/>
</dbReference>
<keyword evidence="2" id="KW-0813">Transport</keyword>
<name>G8TTB2_SULAD</name>
<comment type="subcellular location">
    <subcellularLocation>
        <location evidence="1">Cell membrane</location>
        <topology evidence="1">Multi-pass membrane protein</topology>
    </subcellularLocation>
</comment>